<feature type="region of interest" description="Disordered" evidence="2">
    <location>
        <begin position="115"/>
        <end position="156"/>
    </location>
</feature>
<comment type="similarity">
    <text evidence="1">Belongs to the PIH1 family.</text>
</comment>
<dbReference type="PANTHER" id="PTHR22997">
    <property type="entry name" value="PIH1 DOMAIN-CONTAINING PROTEIN 1"/>
    <property type="match status" value="1"/>
</dbReference>
<dbReference type="FunCoup" id="A9UTD5">
    <property type="interactions" value="9"/>
</dbReference>
<dbReference type="AlphaFoldDB" id="A9UTD5"/>
<feature type="compositionally biased region" description="Basic and acidic residues" evidence="2">
    <location>
        <begin position="115"/>
        <end position="129"/>
    </location>
</feature>
<proteinExistence type="inferred from homology"/>
<reference evidence="4 5" key="1">
    <citation type="journal article" date="2008" name="Nature">
        <title>The genome of the choanoflagellate Monosiga brevicollis and the origin of metazoans.</title>
        <authorList>
            <consortium name="JGI Sequencing"/>
            <person name="King N."/>
            <person name="Westbrook M.J."/>
            <person name="Young S.L."/>
            <person name="Kuo A."/>
            <person name="Abedin M."/>
            <person name="Chapman J."/>
            <person name="Fairclough S."/>
            <person name="Hellsten U."/>
            <person name="Isogai Y."/>
            <person name="Letunic I."/>
            <person name="Marr M."/>
            <person name="Pincus D."/>
            <person name="Putnam N."/>
            <person name="Rokas A."/>
            <person name="Wright K.J."/>
            <person name="Zuzow R."/>
            <person name="Dirks W."/>
            <person name="Good M."/>
            <person name="Goodstein D."/>
            <person name="Lemons D."/>
            <person name="Li W."/>
            <person name="Lyons J.B."/>
            <person name="Morris A."/>
            <person name="Nichols S."/>
            <person name="Richter D.J."/>
            <person name="Salamov A."/>
            <person name="Bork P."/>
            <person name="Lim W.A."/>
            <person name="Manning G."/>
            <person name="Miller W.T."/>
            <person name="McGinnis W."/>
            <person name="Shapiro H."/>
            <person name="Tjian R."/>
            <person name="Grigoriev I.V."/>
            <person name="Rokhsar D."/>
        </authorList>
    </citation>
    <scope>NUCLEOTIDE SEQUENCE [LARGE SCALE GENOMIC DNA]</scope>
    <source>
        <strain evidence="5">MX1 / ATCC 50154</strain>
    </source>
</reference>
<evidence type="ECO:0000259" key="3">
    <source>
        <dbReference type="Pfam" id="PF18201"/>
    </source>
</evidence>
<dbReference type="InterPro" id="IPR050734">
    <property type="entry name" value="PIH1/Kintoun_subfamily"/>
</dbReference>
<dbReference type="EMBL" id="CH991545">
    <property type="protein sequence ID" value="EDQ91473.1"/>
    <property type="molecule type" value="Genomic_DNA"/>
</dbReference>
<organism evidence="4 5">
    <name type="scientific">Monosiga brevicollis</name>
    <name type="common">Choanoflagellate</name>
    <dbReference type="NCBI Taxonomy" id="81824"/>
    <lineage>
        <taxon>Eukaryota</taxon>
        <taxon>Choanoflagellata</taxon>
        <taxon>Craspedida</taxon>
        <taxon>Salpingoecidae</taxon>
        <taxon>Monosiga</taxon>
    </lineage>
</organism>
<accession>A9UTD5</accession>
<keyword evidence="5" id="KW-1185">Reference proteome</keyword>
<name>A9UTD5_MONBE</name>
<dbReference type="RefSeq" id="XP_001743895.1">
    <property type="nucleotide sequence ID" value="XM_001743843.1"/>
</dbReference>
<gene>
    <name evidence="4" type="ORF">MONBRDRAFT_23429</name>
</gene>
<dbReference type="Pfam" id="PF18201">
    <property type="entry name" value="PIH1_CS"/>
    <property type="match status" value="1"/>
</dbReference>
<dbReference type="STRING" id="81824.A9UTD5"/>
<dbReference type="KEGG" id="mbr:MONBRDRAFT_23429"/>
<evidence type="ECO:0000256" key="1">
    <source>
        <dbReference type="ARBA" id="ARBA00008511"/>
    </source>
</evidence>
<protein>
    <recommendedName>
        <fullName evidence="3">PIH1D1/2/3 CS-like domain-containing protein</fullName>
    </recommendedName>
</protein>
<feature type="domain" description="PIH1D1/2/3 CS-like" evidence="3">
    <location>
        <begin position="186"/>
        <end position="248"/>
    </location>
</feature>
<evidence type="ECO:0000313" key="4">
    <source>
        <dbReference type="EMBL" id="EDQ91473.1"/>
    </source>
</evidence>
<dbReference type="eggNOG" id="KOG4356">
    <property type="taxonomic scope" value="Eukaryota"/>
</dbReference>
<evidence type="ECO:0000256" key="2">
    <source>
        <dbReference type="SAM" id="MobiDB-lite"/>
    </source>
</evidence>
<dbReference type="GeneID" id="5889058"/>
<dbReference type="PANTHER" id="PTHR22997:SF0">
    <property type="entry name" value="PIH1 DOMAIN-CONTAINING PROTEIN 1"/>
    <property type="match status" value="1"/>
</dbReference>
<evidence type="ECO:0000313" key="5">
    <source>
        <dbReference type="Proteomes" id="UP000001357"/>
    </source>
</evidence>
<dbReference type="InterPro" id="IPR041442">
    <property type="entry name" value="PIH1D1/2/3_CS-like"/>
</dbReference>
<dbReference type="Proteomes" id="UP000001357">
    <property type="component" value="Unassembled WGS sequence"/>
</dbReference>
<dbReference type="InParanoid" id="A9UTD5"/>
<sequence length="252" mass="27081">MRFVAFDTDGPENNPLLEVLVNPELLDSLVAEKGSSDQLLERLLLKAAVSRFGSTTSITPQATWSWVKPYQRLSEADRHASEMEKLSRLAQEQQAASAQPPDIKDPQQLLEALSREAEAEKSGKADDTSAVRLPSQVPSTSGLGVGTSPAQAARPKTKPAIVDLSAPASLTEPAHDASVDDNAGVVTLRVHLPGVTSVAEIDLTLSSDSIQVEVLDTYRLKYTTPFLIQTELGSAKFIKKTATLKLKALRVA</sequence>